<dbReference type="AlphaFoldDB" id="A0A0J7YLR9"/>
<name>A0A0J7YLR9_BETVV</name>
<dbReference type="Proteomes" id="UP000035740">
    <property type="component" value="Unassembled WGS sequence"/>
</dbReference>
<proteinExistence type="predicted"/>
<dbReference type="Gramene" id="KMS64592">
    <property type="protein sequence ID" value="KMS64592"/>
    <property type="gene ID" value="BVRB_018710"/>
</dbReference>
<evidence type="ECO:0000313" key="1">
    <source>
        <dbReference type="EMBL" id="KMS64592.1"/>
    </source>
</evidence>
<keyword evidence="2" id="KW-1185">Reference proteome</keyword>
<sequence>MFLHREDRAIDNELRLVLAQLRLPSSLDLSNAHRLVGEIRSHIETVFRQIADQNCRTDGQDDEVGASRPILRKATWLDDLNKRFIIAPSYEDAVQSRLLRAVASVDKVLLFESLSIEQQLDICTLETRAEDQAKAAIYLLNQDHAIASSQDSNIINEIPSKQKLQALFMARSALACKFEQQIL</sequence>
<organism evidence="1 2">
    <name type="scientific">Beta vulgaris subsp. vulgaris</name>
    <name type="common">Beet</name>
    <dbReference type="NCBI Taxonomy" id="3555"/>
    <lineage>
        <taxon>Eukaryota</taxon>
        <taxon>Viridiplantae</taxon>
        <taxon>Streptophyta</taxon>
        <taxon>Embryophyta</taxon>
        <taxon>Tracheophyta</taxon>
        <taxon>Spermatophyta</taxon>
        <taxon>Magnoliopsida</taxon>
        <taxon>eudicotyledons</taxon>
        <taxon>Gunneridae</taxon>
        <taxon>Pentapetalae</taxon>
        <taxon>Caryophyllales</taxon>
        <taxon>Chenopodiaceae</taxon>
        <taxon>Betoideae</taxon>
        <taxon>Beta</taxon>
    </lineage>
</organism>
<gene>
    <name evidence="1" type="ORF">BVRB_018710</name>
</gene>
<evidence type="ECO:0000313" key="2">
    <source>
        <dbReference type="Proteomes" id="UP000035740"/>
    </source>
</evidence>
<protein>
    <submittedName>
        <fullName evidence="1">Uncharacterized protein</fullName>
    </submittedName>
</protein>
<feature type="non-terminal residue" evidence="1">
    <location>
        <position position="183"/>
    </location>
</feature>
<accession>A0A0J7YLR9</accession>
<reference evidence="1 2" key="1">
    <citation type="journal article" date="2014" name="Nature">
        <title>The genome of the recently domesticated crop plant sugar beet (Beta vulgaris).</title>
        <authorList>
            <person name="Dohm J.C."/>
            <person name="Minoche A.E."/>
            <person name="Holtgrawe D."/>
            <person name="Capella-Gutierrez S."/>
            <person name="Zakrzewski F."/>
            <person name="Tafer H."/>
            <person name="Rupp O."/>
            <person name="Sorensen T.R."/>
            <person name="Stracke R."/>
            <person name="Reinhardt R."/>
            <person name="Goesmann A."/>
            <person name="Kraft T."/>
            <person name="Schulz B."/>
            <person name="Stadler P.F."/>
            <person name="Schmidt T."/>
            <person name="Gabaldon T."/>
            <person name="Lehrach H."/>
            <person name="Weisshaar B."/>
            <person name="Himmelbauer H."/>
        </authorList>
    </citation>
    <scope>NUCLEOTIDE SEQUENCE [LARGE SCALE GENOMIC DNA]</scope>
    <source>
        <tissue evidence="1">Taproot</tissue>
    </source>
</reference>
<dbReference type="EMBL" id="KQ127382">
    <property type="protein sequence ID" value="KMS64592.1"/>
    <property type="molecule type" value="Genomic_DNA"/>
</dbReference>